<dbReference type="OrthoDB" id="491589at2"/>
<dbReference type="Proteomes" id="UP000233565">
    <property type="component" value="Unassembled WGS sequence"/>
</dbReference>
<reference evidence="4" key="1">
    <citation type="submission" date="2016-10" db="EMBL/GenBank/DDBJ databases">
        <authorList>
            <person name="de Groot N.N."/>
        </authorList>
    </citation>
    <scope>NUCLEOTIDE SEQUENCE [LARGE SCALE GENOMIC DNA]</scope>
    <source>
        <strain evidence="4">CGMCC 1.10697</strain>
    </source>
</reference>
<keyword evidence="6" id="KW-1185">Reference proteome</keyword>
<evidence type="ECO:0000313" key="3">
    <source>
        <dbReference type="EMBL" id="PKH37625.1"/>
    </source>
</evidence>
<dbReference type="AlphaFoldDB" id="A0A1I0W1K1"/>
<keyword evidence="2" id="KW-0472">Membrane</keyword>
<feature type="region of interest" description="Disordered" evidence="1">
    <location>
        <begin position="1"/>
        <end position="22"/>
    </location>
</feature>
<proteinExistence type="predicted"/>
<feature type="transmembrane region" description="Helical" evidence="2">
    <location>
        <begin position="42"/>
        <end position="62"/>
    </location>
</feature>
<evidence type="ECO:0000256" key="1">
    <source>
        <dbReference type="SAM" id="MobiDB-lite"/>
    </source>
</evidence>
<dbReference type="EMBL" id="FOKC01000001">
    <property type="protein sequence ID" value="SFA82559.1"/>
    <property type="molecule type" value="Genomic_DNA"/>
</dbReference>
<gene>
    <name evidence="3" type="ORF">CXG46_19555</name>
    <name evidence="4" type="ORF">SAMN05192575_101635</name>
</gene>
<dbReference type="STRING" id="748909.SAMN05192575_101635"/>
<keyword evidence="2" id="KW-1133">Transmembrane helix</keyword>
<sequence>MSIDQRLRNGLHPSGSEPGPDTMAALWRVEQRAARQTRAKRVGVGALLAAVLVVVIGAGATLQHQRTDRVDVVVVQPPEQQLVGSYVVDVPASPTARRKGMVGRWVVSLEADGALEMRPPPTYAGATTGAAWRLQDDQLRTDALVEPGCQADSGYVGTYTWSLTDDELTFTLVEDDCGARRILFTAGGWARVP</sequence>
<reference evidence="3 6" key="2">
    <citation type="submission" date="2017-12" db="EMBL/GenBank/DDBJ databases">
        <title>Pharmacopeia of the Arctic Ocean.</title>
        <authorList>
            <person name="Collins E."/>
            <person name="Ducluzeau A.-L."/>
        </authorList>
    </citation>
    <scope>NUCLEOTIDE SEQUENCE [LARGE SCALE GENOMIC DNA]</scope>
    <source>
        <strain evidence="3 6">DSM 23325</strain>
    </source>
</reference>
<keyword evidence="2" id="KW-0812">Transmembrane</keyword>
<evidence type="ECO:0000313" key="5">
    <source>
        <dbReference type="Proteomes" id="UP000199113"/>
    </source>
</evidence>
<dbReference type="Proteomes" id="UP000199113">
    <property type="component" value="Unassembled WGS sequence"/>
</dbReference>
<protein>
    <submittedName>
        <fullName evidence="4">Uncharacterized protein</fullName>
    </submittedName>
</protein>
<accession>A0A1I0W1K1</accession>
<evidence type="ECO:0000256" key="2">
    <source>
        <dbReference type="SAM" id="Phobius"/>
    </source>
</evidence>
<evidence type="ECO:0000313" key="4">
    <source>
        <dbReference type="EMBL" id="SFA82559.1"/>
    </source>
</evidence>
<name>A0A1I0W1K1_9ACTN</name>
<evidence type="ECO:0000313" key="6">
    <source>
        <dbReference type="Proteomes" id="UP000233565"/>
    </source>
</evidence>
<organism evidence="4 5">
    <name type="scientific">Nocardioides alpinus</name>
    <dbReference type="NCBI Taxonomy" id="748909"/>
    <lineage>
        <taxon>Bacteria</taxon>
        <taxon>Bacillati</taxon>
        <taxon>Actinomycetota</taxon>
        <taxon>Actinomycetes</taxon>
        <taxon>Propionibacteriales</taxon>
        <taxon>Nocardioidaceae</taxon>
        <taxon>Nocardioides</taxon>
    </lineage>
</organism>
<dbReference type="EMBL" id="PJBV01000035">
    <property type="protein sequence ID" value="PKH37625.1"/>
    <property type="molecule type" value="Genomic_DNA"/>
</dbReference>
<dbReference type="RefSeq" id="WP_091194083.1">
    <property type="nucleotide sequence ID" value="NZ_FOKC01000001.1"/>
</dbReference>